<evidence type="ECO:0000313" key="1">
    <source>
        <dbReference type="EMBL" id="CAE7394011.1"/>
    </source>
</evidence>
<comment type="caution">
    <text evidence="1">The sequence shown here is derived from an EMBL/GenBank/DDBJ whole genome shotgun (WGS) entry which is preliminary data.</text>
</comment>
<reference evidence="1" key="1">
    <citation type="submission" date="2021-02" db="EMBL/GenBank/DDBJ databases">
        <authorList>
            <person name="Dougan E. K."/>
            <person name="Rhodes N."/>
            <person name="Thang M."/>
            <person name="Chan C."/>
        </authorList>
    </citation>
    <scope>NUCLEOTIDE SEQUENCE</scope>
</reference>
<keyword evidence="2" id="KW-1185">Reference proteome</keyword>
<dbReference type="Gene3D" id="1.25.40.10">
    <property type="entry name" value="Tetratricopeptide repeat domain"/>
    <property type="match status" value="1"/>
</dbReference>
<accession>A0A812QM45</accession>
<protein>
    <recommendedName>
        <fullName evidence="3">MalT-like TPR region domain-containing protein</fullName>
    </recommendedName>
</protein>
<dbReference type="EMBL" id="CAJNDS010002254">
    <property type="protein sequence ID" value="CAE7394011.1"/>
    <property type="molecule type" value="Genomic_DNA"/>
</dbReference>
<gene>
    <name evidence="1" type="ORF">SNAT2548_LOCUS21468</name>
</gene>
<sequence>MTVGISRGYEPGRVLLILPTTDIGTKHAALAEDGSLHPDLQQASRLLAEAETALRKGAIEASQSDAKKALEQFRASKSAQGISDATRVAMCALAEFESRKEALALGQEHLKEVRGAGNKEQEAMALQSLAEVATFRCRGDMRDQAIAWAEEAIALRRELGLEGFESSGSLSLEHRGDKKLEGYALLASASACTQKSHVADPFTV</sequence>
<evidence type="ECO:0000313" key="2">
    <source>
        <dbReference type="Proteomes" id="UP000604046"/>
    </source>
</evidence>
<organism evidence="1 2">
    <name type="scientific">Symbiodinium natans</name>
    <dbReference type="NCBI Taxonomy" id="878477"/>
    <lineage>
        <taxon>Eukaryota</taxon>
        <taxon>Sar</taxon>
        <taxon>Alveolata</taxon>
        <taxon>Dinophyceae</taxon>
        <taxon>Suessiales</taxon>
        <taxon>Symbiodiniaceae</taxon>
        <taxon>Symbiodinium</taxon>
    </lineage>
</organism>
<proteinExistence type="predicted"/>
<dbReference type="OrthoDB" id="440314at2759"/>
<evidence type="ECO:0008006" key="3">
    <source>
        <dbReference type="Google" id="ProtNLM"/>
    </source>
</evidence>
<name>A0A812QM45_9DINO</name>
<dbReference type="InterPro" id="IPR011990">
    <property type="entry name" value="TPR-like_helical_dom_sf"/>
</dbReference>
<dbReference type="AlphaFoldDB" id="A0A812QM45"/>
<dbReference type="Proteomes" id="UP000604046">
    <property type="component" value="Unassembled WGS sequence"/>
</dbReference>